<feature type="region of interest" description="Disordered" evidence="1">
    <location>
        <begin position="31"/>
        <end position="77"/>
    </location>
</feature>
<sequence>MPSGDIVGEATLDKFRSGDLNLEIHEAGGSFSTAEETNGRLVAKAGAEMSSTTGETSSTGEGRGESKEKKGNRGGEA</sequence>
<proteinExistence type="predicted"/>
<organism evidence="2 3">
    <name type="scientific">Microthlaspi erraticum</name>
    <dbReference type="NCBI Taxonomy" id="1685480"/>
    <lineage>
        <taxon>Eukaryota</taxon>
        <taxon>Viridiplantae</taxon>
        <taxon>Streptophyta</taxon>
        <taxon>Embryophyta</taxon>
        <taxon>Tracheophyta</taxon>
        <taxon>Spermatophyta</taxon>
        <taxon>Magnoliopsida</taxon>
        <taxon>eudicotyledons</taxon>
        <taxon>Gunneridae</taxon>
        <taxon>Pentapetalae</taxon>
        <taxon>rosids</taxon>
        <taxon>malvids</taxon>
        <taxon>Brassicales</taxon>
        <taxon>Brassicaceae</taxon>
        <taxon>Coluteocarpeae</taxon>
        <taxon>Microthlaspi</taxon>
    </lineage>
</organism>
<dbReference type="EMBL" id="CACVBM020001070">
    <property type="protein sequence ID" value="CAA7028589.1"/>
    <property type="molecule type" value="Genomic_DNA"/>
</dbReference>
<reference evidence="2" key="1">
    <citation type="submission" date="2020-01" db="EMBL/GenBank/DDBJ databases">
        <authorList>
            <person name="Mishra B."/>
        </authorList>
    </citation>
    <scope>NUCLEOTIDE SEQUENCE [LARGE SCALE GENOMIC DNA]</scope>
</reference>
<protein>
    <submittedName>
        <fullName evidence="2">Uncharacterized protein</fullName>
    </submittedName>
</protein>
<gene>
    <name evidence="2" type="ORF">MERR_LOCUS15824</name>
</gene>
<evidence type="ECO:0000256" key="1">
    <source>
        <dbReference type="SAM" id="MobiDB-lite"/>
    </source>
</evidence>
<evidence type="ECO:0000313" key="2">
    <source>
        <dbReference type="EMBL" id="CAA7028589.1"/>
    </source>
</evidence>
<dbReference type="AlphaFoldDB" id="A0A6D2IJT5"/>
<accession>A0A6D2IJT5</accession>
<feature type="compositionally biased region" description="Low complexity" evidence="1">
    <location>
        <begin position="50"/>
        <end position="60"/>
    </location>
</feature>
<comment type="caution">
    <text evidence="2">The sequence shown here is derived from an EMBL/GenBank/DDBJ whole genome shotgun (WGS) entry which is preliminary data.</text>
</comment>
<name>A0A6D2IJT5_9BRAS</name>
<feature type="compositionally biased region" description="Basic and acidic residues" evidence="1">
    <location>
        <begin position="62"/>
        <end position="77"/>
    </location>
</feature>
<dbReference type="Proteomes" id="UP000467841">
    <property type="component" value="Unassembled WGS sequence"/>
</dbReference>
<evidence type="ECO:0000313" key="3">
    <source>
        <dbReference type="Proteomes" id="UP000467841"/>
    </source>
</evidence>
<keyword evidence="3" id="KW-1185">Reference proteome</keyword>